<feature type="compositionally biased region" description="Polar residues" evidence="1">
    <location>
        <begin position="25"/>
        <end position="60"/>
    </location>
</feature>
<feature type="compositionally biased region" description="Basic and acidic residues" evidence="1">
    <location>
        <begin position="117"/>
        <end position="126"/>
    </location>
</feature>
<accession>G4TR19</accession>
<feature type="compositionally biased region" description="Polar residues" evidence="1">
    <location>
        <begin position="179"/>
        <end position="190"/>
    </location>
</feature>
<gene>
    <name evidence="2" type="ORF">PIIN_07717</name>
</gene>
<dbReference type="HOGENOM" id="CLU_1384645_0_0_1"/>
<evidence type="ECO:0000256" key="1">
    <source>
        <dbReference type="SAM" id="MobiDB-lite"/>
    </source>
</evidence>
<evidence type="ECO:0000313" key="3">
    <source>
        <dbReference type="Proteomes" id="UP000007148"/>
    </source>
</evidence>
<keyword evidence="3" id="KW-1185">Reference proteome</keyword>
<sequence length="197" mass="21931">MLVQAAILHKEPKTPEAKAMARLSRPSTPRTDNSLHFSRPTTCFSSDGIRSQSVMSQDSPGAQFIPPESPLTLCDTKHTGLAKELQDMDIFEQDPIDDTEQSELSVIPQGLFQSPPRRSETPDPKLQKKARNLLIETLKKPGQSHQSLRSPIRLPEDRYCFPCARLETPFADKNEDNFYGSTLTPSSSPKSALLPTK</sequence>
<feature type="region of interest" description="Disordered" evidence="1">
    <location>
        <begin position="1"/>
        <end position="71"/>
    </location>
</feature>
<reference evidence="2 3" key="1">
    <citation type="journal article" date="2011" name="PLoS Pathog.">
        <title>Endophytic Life Strategies Decoded by Genome and Transcriptome Analyses of the Mutualistic Root Symbiont Piriformospora indica.</title>
        <authorList>
            <person name="Zuccaro A."/>
            <person name="Lahrmann U."/>
            <person name="Guldener U."/>
            <person name="Langen G."/>
            <person name="Pfiffi S."/>
            <person name="Biedenkopf D."/>
            <person name="Wong P."/>
            <person name="Samans B."/>
            <person name="Grimm C."/>
            <person name="Basiewicz M."/>
            <person name="Murat C."/>
            <person name="Martin F."/>
            <person name="Kogel K.H."/>
        </authorList>
    </citation>
    <scope>NUCLEOTIDE SEQUENCE [LARGE SCALE GENOMIC DNA]</scope>
    <source>
        <strain evidence="2 3">DSM 11827</strain>
    </source>
</reference>
<dbReference type="Proteomes" id="UP000007148">
    <property type="component" value="Unassembled WGS sequence"/>
</dbReference>
<evidence type="ECO:0000313" key="2">
    <source>
        <dbReference type="EMBL" id="CCA73762.1"/>
    </source>
</evidence>
<feature type="compositionally biased region" description="Acidic residues" evidence="1">
    <location>
        <begin position="87"/>
        <end position="101"/>
    </location>
</feature>
<feature type="region of interest" description="Disordered" evidence="1">
    <location>
        <begin position="85"/>
        <end position="129"/>
    </location>
</feature>
<comment type="caution">
    <text evidence="2">The sequence shown here is derived from an EMBL/GenBank/DDBJ whole genome shotgun (WGS) entry which is preliminary data.</text>
</comment>
<protein>
    <submittedName>
        <fullName evidence="2">Uncharacterized protein</fullName>
    </submittedName>
</protein>
<organism evidence="2 3">
    <name type="scientific">Serendipita indica (strain DSM 11827)</name>
    <name type="common">Root endophyte fungus</name>
    <name type="synonym">Piriformospora indica</name>
    <dbReference type="NCBI Taxonomy" id="1109443"/>
    <lineage>
        <taxon>Eukaryota</taxon>
        <taxon>Fungi</taxon>
        <taxon>Dikarya</taxon>
        <taxon>Basidiomycota</taxon>
        <taxon>Agaricomycotina</taxon>
        <taxon>Agaricomycetes</taxon>
        <taxon>Sebacinales</taxon>
        <taxon>Serendipitaceae</taxon>
        <taxon>Serendipita</taxon>
    </lineage>
</organism>
<feature type="region of interest" description="Disordered" evidence="1">
    <location>
        <begin position="172"/>
        <end position="197"/>
    </location>
</feature>
<dbReference type="InParanoid" id="G4TR19"/>
<proteinExistence type="predicted"/>
<dbReference type="EMBL" id="CAFZ01000251">
    <property type="protein sequence ID" value="CCA73762.1"/>
    <property type="molecule type" value="Genomic_DNA"/>
</dbReference>
<dbReference type="AlphaFoldDB" id="G4TR19"/>
<name>G4TR19_SERID</name>